<dbReference type="AlphaFoldDB" id="A0A5N5STE9"/>
<evidence type="ECO:0000313" key="1">
    <source>
        <dbReference type="EMBL" id="KAB7497188.1"/>
    </source>
</evidence>
<sequence length="180" mass="20708">MCNQFEFYKSNNTLILETALVWATNDKSLTIMMPNVESLLSKNVKTFLTVKIESVHKAEKNISKFEDKKECQSKNGLIFCFKDGGIKSKSSFWEDVIENIGEEILYKKELQNPSDQDVLPFIDDKLLISNLNLSVTLIRQGRLKKSSKLGRVIIGEKVFGEWRETASNSPSTEWFPMYRL</sequence>
<gene>
    <name evidence="1" type="ORF">Anas_12828</name>
</gene>
<dbReference type="Proteomes" id="UP000326759">
    <property type="component" value="Unassembled WGS sequence"/>
</dbReference>
<organism evidence="1 2">
    <name type="scientific">Armadillidium nasatum</name>
    <dbReference type="NCBI Taxonomy" id="96803"/>
    <lineage>
        <taxon>Eukaryota</taxon>
        <taxon>Metazoa</taxon>
        <taxon>Ecdysozoa</taxon>
        <taxon>Arthropoda</taxon>
        <taxon>Crustacea</taxon>
        <taxon>Multicrustacea</taxon>
        <taxon>Malacostraca</taxon>
        <taxon>Eumalacostraca</taxon>
        <taxon>Peracarida</taxon>
        <taxon>Isopoda</taxon>
        <taxon>Oniscidea</taxon>
        <taxon>Crinocheta</taxon>
        <taxon>Armadillidiidae</taxon>
        <taxon>Armadillidium</taxon>
    </lineage>
</organism>
<dbReference type="EMBL" id="SEYY01020589">
    <property type="protein sequence ID" value="KAB7497188.1"/>
    <property type="molecule type" value="Genomic_DNA"/>
</dbReference>
<protein>
    <submittedName>
        <fullName evidence="1">Uncharacterized protein</fullName>
    </submittedName>
</protein>
<evidence type="ECO:0000313" key="2">
    <source>
        <dbReference type="Proteomes" id="UP000326759"/>
    </source>
</evidence>
<reference evidence="1 2" key="1">
    <citation type="journal article" date="2019" name="PLoS Biol.">
        <title>Sex chromosomes control vertical transmission of feminizing Wolbachia symbionts in an isopod.</title>
        <authorList>
            <person name="Becking T."/>
            <person name="Chebbi M.A."/>
            <person name="Giraud I."/>
            <person name="Moumen B."/>
            <person name="Laverre T."/>
            <person name="Caubet Y."/>
            <person name="Peccoud J."/>
            <person name="Gilbert C."/>
            <person name="Cordaux R."/>
        </authorList>
    </citation>
    <scope>NUCLEOTIDE SEQUENCE [LARGE SCALE GENOMIC DNA]</scope>
    <source>
        <strain evidence="1">ANa2</strain>
        <tissue evidence="1">Whole body excluding digestive tract and cuticle</tissue>
    </source>
</reference>
<keyword evidence="2" id="KW-1185">Reference proteome</keyword>
<accession>A0A5N5STE9</accession>
<comment type="caution">
    <text evidence="1">The sequence shown here is derived from an EMBL/GenBank/DDBJ whole genome shotgun (WGS) entry which is preliminary data.</text>
</comment>
<proteinExistence type="predicted"/>
<name>A0A5N5STE9_9CRUS</name>